<comment type="similarity">
    <text evidence="1">Belongs to the prokaryotic molybdopterin-containing oxidoreductase family.</text>
</comment>
<feature type="compositionally biased region" description="Basic and acidic residues" evidence="9">
    <location>
        <begin position="432"/>
        <end position="441"/>
    </location>
</feature>
<dbReference type="Pfam" id="PF04879">
    <property type="entry name" value="Molybdop_Fe4S4"/>
    <property type="match status" value="1"/>
</dbReference>
<feature type="signal peptide" evidence="10">
    <location>
        <begin position="1"/>
        <end position="28"/>
    </location>
</feature>
<keyword evidence="5 10" id="KW-0732">Signal</keyword>
<name>A0A7C1JY09_9CHLR</name>
<keyword evidence="4" id="KW-0479">Metal-binding</keyword>
<dbReference type="InterPro" id="IPR006656">
    <property type="entry name" value="Mopterin_OxRdtase"/>
</dbReference>
<evidence type="ECO:0000256" key="7">
    <source>
        <dbReference type="ARBA" id="ARBA00023004"/>
    </source>
</evidence>
<keyword evidence="6" id="KW-0560">Oxidoreductase</keyword>
<evidence type="ECO:0000256" key="5">
    <source>
        <dbReference type="ARBA" id="ARBA00022729"/>
    </source>
</evidence>
<dbReference type="SUPFAM" id="SSF53706">
    <property type="entry name" value="Formate dehydrogenase/DMSO reductase, domains 1-3"/>
    <property type="match status" value="1"/>
</dbReference>
<reference evidence="12" key="1">
    <citation type="journal article" date="2020" name="mSystems">
        <title>Genome- and Community-Level Interaction Insights into Carbon Utilization and Element Cycling Functions of Hydrothermarchaeota in Hydrothermal Sediment.</title>
        <authorList>
            <person name="Zhou Z."/>
            <person name="Liu Y."/>
            <person name="Xu W."/>
            <person name="Pan J."/>
            <person name="Luo Z.H."/>
            <person name="Li M."/>
        </authorList>
    </citation>
    <scope>NUCLEOTIDE SEQUENCE [LARGE SCALE GENOMIC DNA]</scope>
    <source>
        <strain evidence="12">SpSt-289</strain>
    </source>
</reference>
<dbReference type="CDD" id="cd02780">
    <property type="entry name" value="MopB_CT_Tetrathionate_Arsenate-R"/>
    <property type="match status" value="1"/>
</dbReference>
<feature type="domain" description="4Fe-4S Mo/W bis-MGD-type" evidence="11">
    <location>
        <begin position="54"/>
        <end position="128"/>
    </location>
</feature>
<evidence type="ECO:0000313" key="12">
    <source>
        <dbReference type="EMBL" id="HDX32788.1"/>
    </source>
</evidence>
<dbReference type="InterPro" id="IPR006963">
    <property type="entry name" value="Mopterin_OxRdtase_4Fe-4S_dom"/>
</dbReference>
<dbReference type="Gene3D" id="3.30.200.210">
    <property type="match status" value="1"/>
</dbReference>
<dbReference type="SMART" id="SM00926">
    <property type="entry name" value="Molybdop_Fe4S4"/>
    <property type="match status" value="1"/>
</dbReference>
<dbReference type="InterPro" id="IPR006311">
    <property type="entry name" value="TAT_signal"/>
</dbReference>
<dbReference type="InterPro" id="IPR006657">
    <property type="entry name" value="MoPterin_dinucl-bd_dom"/>
</dbReference>
<dbReference type="PANTHER" id="PTHR43742:SF9">
    <property type="entry name" value="TETRATHIONATE REDUCTASE SUBUNIT A"/>
    <property type="match status" value="1"/>
</dbReference>
<dbReference type="PROSITE" id="PS51669">
    <property type="entry name" value="4FE4S_MOW_BIS_MGD"/>
    <property type="match status" value="1"/>
</dbReference>
<dbReference type="Pfam" id="PF01568">
    <property type="entry name" value="Molydop_binding"/>
    <property type="match status" value="1"/>
</dbReference>
<accession>A0A7C1JY09</accession>
<evidence type="ECO:0000256" key="2">
    <source>
        <dbReference type="ARBA" id="ARBA00022485"/>
    </source>
</evidence>
<dbReference type="Gene3D" id="3.40.50.740">
    <property type="match status" value="1"/>
</dbReference>
<dbReference type="GO" id="GO:0051539">
    <property type="term" value="F:4 iron, 4 sulfur cluster binding"/>
    <property type="evidence" value="ECO:0007669"/>
    <property type="project" value="UniProtKB-KW"/>
</dbReference>
<keyword evidence="3" id="KW-0500">Molybdenum</keyword>
<evidence type="ECO:0000256" key="6">
    <source>
        <dbReference type="ARBA" id="ARBA00023002"/>
    </source>
</evidence>
<dbReference type="SUPFAM" id="SSF50692">
    <property type="entry name" value="ADC-like"/>
    <property type="match status" value="1"/>
</dbReference>
<dbReference type="InterPro" id="IPR050612">
    <property type="entry name" value="Prok_Mopterin_Oxidored"/>
</dbReference>
<dbReference type="AlphaFoldDB" id="A0A7C1JY09"/>
<organism evidence="12">
    <name type="scientific">Caldilinea aerophila</name>
    <dbReference type="NCBI Taxonomy" id="133453"/>
    <lineage>
        <taxon>Bacteria</taxon>
        <taxon>Bacillati</taxon>
        <taxon>Chloroflexota</taxon>
        <taxon>Caldilineae</taxon>
        <taxon>Caldilineales</taxon>
        <taxon>Caldilineaceae</taxon>
        <taxon>Caldilinea</taxon>
    </lineage>
</organism>
<keyword evidence="2" id="KW-0004">4Fe-4S</keyword>
<dbReference type="Pfam" id="PF00384">
    <property type="entry name" value="Molybdopterin"/>
    <property type="match status" value="1"/>
</dbReference>
<dbReference type="PANTHER" id="PTHR43742">
    <property type="entry name" value="TRIMETHYLAMINE-N-OXIDE REDUCTASE"/>
    <property type="match status" value="1"/>
</dbReference>
<dbReference type="NCBIfam" id="TIGR01409">
    <property type="entry name" value="TAT_signal_seq"/>
    <property type="match status" value="1"/>
</dbReference>
<evidence type="ECO:0000256" key="1">
    <source>
        <dbReference type="ARBA" id="ARBA00010312"/>
    </source>
</evidence>
<dbReference type="GO" id="GO:0016491">
    <property type="term" value="F:oxidoreductase activity"/>
    <property type="evidence" value="ECO:0007669"/>
    <property type="project" value="UniProtKB-KW"/>
</dbReference>
<dbReference type="InterPro" id="IPR037946">
    <property type="entry name" value="MopB_CT_Tetrathionate"/>
</dbReference>
<dbReference type="InterPro" id="IPR019546">
    <property type="entry name" value="TAT_signal_bac_arc"/>
</dbReference>
<dbReference type="GO" id="GO:0046872">
    <property type="term" value="F:metal ion binding"/>
    <property type="evidence" value="ECO:0007669"/>
    <property type="project" value="UniProtKB-KW"/>
</dbReference>
<feature type="chain" id="PRO_5028174024" evidence="10">
    <location>
        <begin position="29"/>
        <end position="1079"/>
    </location>
</feature>
<evidence type="ECO:0000256" key="4">
    <source>
        <dbReference type="ARBA" id="ARBA00022723"/>
    </source>
</evidence>
<proteinExistence type="inferred from homology"/>
<protein>
    <submittedName>
        <fullName evidence="12">Twin-arginine translocation signal domain-containing protein</fullName>
    </submittedName>
</protein>
<dbReference type="Gene3D" id="2.40.40.20">
    <property type="match status" value="1"/>
</dbReference>
<gene>
    <name evidence="12" type="ORF">ENQ20_15070</name>
</gene>
<evidence type="ECO:0000259" key="11">
    <source>
        <dbReference type="PROSITE" id="PS51669"/>
    </source>
</evidence>
<evidence type="ECO:0000256" key="8">
    <source>
        <dbReference type="ARBA" id="ARBA00023014"/>
    </source>
</evidence>
<keyword evidence="7" id="KW-0408">Iron</keyword>
<dbReference type="InterPro" id="IPR009010">
    <property type="entry name" value="Asp_de-COase-like_dom_sf"/>
</dbReference>
<dbReference type="Gene3D" id="3.40.228.10">
    <property type="entry name" value="Dimethylsulfoxide Reductase, domain 2"/>
    <property type="match status" value="1"/>
</dbReference>
<evidence type="ECO:0000256" key="9">
    <source>
        <dbReference type="SAM" id="MobiDB-lite"/>
    </source>
</evidence>
<feature type="region of interest" description="Disordered" evidence="9">
    <location>
        <begin position="422"/>
        <end position="441"/>
    </location>
</feature>
<dbReference type="GO" id="GO:0043546">
    <property type="term" value="F:molybdopterin cofactor binding"/>
    <property type="evidence" value="ECO:0007669"/>
    <property type="project" value="InterPro"/>
</dbReference>
<sequence>MLSRRTFIKTSALLGGAAAIASQLPISAGALQKAAQAAEAAQTGNADAYPLADPNNILYTCCLQCNTGCPIKVKIVDGVISKIDGNPYAPSTFWPYLDYTTSPKEVGGIDGWICPKGQAGIQTAYDPYRLRKVLKRAGPRGSGKWESISFEQAIEEIVNGGKFADGTTSPGLNEIYALRDAKVAKEMAKAVGAILAEKDKEKQKALVEEFKRTFAAHLDALIDPDHPDLGPKNNQFVFVWGRLKDGRGEVIKRFTGDAFGSVNAHGHTTVCQGSLYFTGKAMSEQFVEGKWTGGEKFYWQGDLANTEFAILVGNNVFEGGYGPPYRVSKITDGLVNGRLRYVVIDPRLGKTGSKAWKWLPNKPGTEGAIALALIQIIIANERYNKQYLENANWAAALADGEPNFCNAAWLVKLDEEGKPGKLMRGSDLGLEPEEREKADGSGKWKFDPFVVWRDGEFIPFDPNDKQNPVEGDLKADTEFTVTGKDGKTSKVRVKSALMVLFDSANEHTVEEWAEIAGVRPRDLYEIAQEFTSHGRKACADVHRGVSQHTNGYYNVQAWNDLNLLIGNYDYAGGLSVAKAYDQNGAKEGQPYPIAKMISGAMGKFGHTIIRSSKYETSTIFEGYPAKRPWYPLATDIYQEIFPSIGDAYPYPVKAVFLYMGSPVYALPAGHTNIEVLKDPAKLPLFVCFDIVIGETSMYADYIIPDLSYLERWEFHKSHPNVIVKNAPVRQPVIAPLTETVKVFGIEQPLCLESFLLAIAEKMNLLGFGPNGFGEGKPYMRMEDLYIKQVANIAYGEKPDLADAVEEASDEEIELFLNARRHLPKTVFDVEAWKAAIDNDESLWRRVVTVLNRGGRFQPFNKILSGDQLANKYGKYISLYCEKTYDTKDSMTGEHFSGVAQYVPPGRDSLGNPVSEQDRAEGYDLHLITFRTIMQTKSRTSGNYWLLAVEPTNYVVINSQDAARMGLKTGDRVRITSKTNPEGVWDLGNGDKVPMEGQVQVIEGLRPGIVGFNLGYGHWAYGARDVEIDGQLIKGDKRRATGIHANAAMRTDTYNPNTTLSDLVGGSAVFYDTMVKLVKV</sequence>
<evidence type="ECO:0000256" key="10">
    <source>
        <dbReference type="SAM" id="SignalP"/>
    </source>
</evidence>
<keyword evidence="8" id="KW-0411">Iron-sulfur</keyword>
<dbReference type="PROSITE" id="PS51318">
    <property type="entry name" value="TAT"/>
    <property type="match status" value="1"/>
</dbReference>
<comment type="caution">
    <text evidence="12">The sequence shown here is derived from an EMBL/GenBank/DDBJ whole genome shotgun (WGS) entry which is preliminary data.</text>
</comment>
<evidence type="ECO:0000256" key="3">
    <source>
        <dbReference type="ARBA" id="ARBA00022505"/>
    </source>
</evidence>
<dbReference type="EMBL" id="DSMG01000158">
    <property type="protein sequence ID" value="HDX32788.1"/>
    <property type="molecule type" value="Genomic_DNA"/>
</dbReference>